<dbReference type="InterPro" id="IPR050570">
    <property type="entry name" value="Cell_wall_metabolism_enzyme"/>
</dbReference>
<sequence>MSQKLILPINQALLTASMKTQAYLDKFHFVHYGVDMVSSRGDRTVYASGEGTVLETGVDSVVGNVVAVLYPGAQCRNGRSGDLIFRYFHLERILVKKGDAICKDTRIGCYGNTGSLKMAPHLHLEADSDTAHPLFSPTVLRSSFLHGRSMGANDATVCNPIDWLACKQSPPDSQSYRTAGDVYIRPEDLKIEMA</sequence>
<comment type="caution">
    <text evidence="2">The sequence shown here is derived from an EMBL/GenBank/DDBJ whole genome shotgun (WGS) entry which is preliminary data.</text>
</comment>
<dbReference type="InterPro" id="IPR016047">
    <property type="entry name" value="M23ase_b-sheet_dom"/>
</dbReference>
<proteinExistence type="predicted"/>
<evidence type="ECO:0000313" key="3">
    <source>
        <dbReference type="Proteomes" id="UP000276301"/>
    </source>
</evidence>
<evidence type="ECO:0000313" key="2">
    <source>
        <dbReference type="EMBL" id="RLL13195.1"/>
    </source>
</evidence>
<dbReference type="SUPFAM" id="SSF51261">
    <property type="entry name" value="Duplicated hybrid motif"/>
    <property type="match status" value="1"/>
</dbReference>
<keyword evidence="3" id="KW-1185">Reference proteome</keyword>
<dbReference type="RefSeq" id="WP_121586327.1">
    <property type="nucleotide sequence ID" value="NZ_RCHT01000004.1"/>
</dbReference>
<protein>
    <submittedName>
        <fullName evidence="2">M23 family metallopeptidase</fullName>
    </submittedName>
</protein>
<dbReference type="Proteomes" id="UP000276301">
    <property type="component" value="Unassembled WGS sequence"/>
</dbReference>
<dbReference type="GO" id="GO:0004222">
    <property type="term" value="F:metalloendopeptidase activity"/>
    <property type="evidence" value="ECO:0007669"/>
    <property type="project" value="TreeGrafter"/>
</dbReference>
<name>A0A498D0D3_9FIRM</name>
<dbReference type="PANTHER" id="PTHR21666">
    <property type="entry name" value="PEPTIDASE-RELATED"/>
    <property type="match status" value="1"/>
</dbReference>
<dbReference type="Gene3D" id="2.70.70.10">
    <property type="entry name" value="Glucose Permease (Domain IIA)"/>
    <property type="match status" value="1"/>
</dbReference>
<gene>
    <name evidence="2" type="ORF">D4A47_04450</name>
</gene>
<dbReference type="PANTHER" id="PTHR21666:SF270">
    <property type="entry name" value="MUREIN HYDROLASE ACTIVATOR ENVC"/>
    <property type="match status" value="1"/>
</dbReference>
<dbReference type="Pfam" id="PF01551">
    <property type="entry name" value="Peptidase_M23"/>
    <property type="match status" value="1"/>
</dbReference>
<reference evidence="2 3" key="1">
    <citation type="submission" date="2018-10" db="EMBL/GenBank/DDBJ databases">
        <title>Anaerotruncus faecis sp. nov., isolated from human feces.</title>
        <authorList>
            <person name="Wang Y.-J."/>
        </authorList>
    </citation>
    <scope>NUCLEOTIDE SEQUENCE [LARGE SCALE GENOMIC DNA]</scope>
    <source>
        <strain evidence="2 3">22A2-44</strain>
    </source>
</reference>
<accession>A0A498D0D3</accession>
<dbReference type="EMBL" id="RCHT01000004">
    <property type="protein sequence ID" value="RLL13195.1"/>
    <property type="molecule type" value="Genomic_DNA"/>
</dbReference>
<evidence type="ECO:0000259" key="1">
    <source>
        <dbReference type="Pfam" id="PF01551"/>
    </source>
</evidence>
<organism evidence="2 3">
    <name type="scientific">Anaerotruncus massiliensis</name>
    <name type="common">ex Liu et al. 2021</name>
    <dbReference type="NCBI Taxonomy" id="2321404"/>
    <lineage>
        <taxon>Bacteria</taxon>
        <taxon>Bacillati</taxon>
        <taxon>Bacillota</taxon>
        <taxon>Clostridia</taxon>
        <taxon>Eubacteriales</taxon>
        <taxon>Oscillospiraceae</taxon>
        <taxon>Anaerotruncus</taxon>
    </lineage>
</organism>
<dbReference type="AlphaFoldDB" id="A0A498D0D3"/>
<dbReference type="CDD" id="cd12797">
    <property type="entry name" value="M23_peptidase"/>
    <property type="match status" value="1"/>
</dbReference>
<feature type="domain" description="M23ase beta-sheet core" evidence="1">
    <location>
        <begin position="30"/>
        <end position="127"/>
    </location>
</feature>
<dbReference type="InterPro" id="IPR011055">
    <property type="entry name" value="Dup_hybrid_motif"/>
</dbReference>